<dbReference type="OrthoDB" id="10261062at2759"/>
<gene>
    <name evidence="2" type="ORF">HO173_006436</name>
</gene>
<evidence type="ECO:0000313" key="2">
    <source>
        <dbReference type="EMBL" id="KAF6235242.1"/>
    </source>
</evidence>
<accession>A0A8H6FUY4</accession>
<keyword evidence="3" id="KW-1185">Reference proteome</keyword>
<proteinExistence type="predicted"/>
<protein>
    <submittedName>
        <fullName evidence="2">Uncharacterized protein</fullName>
    </submittedName>
</protein>
<evidence type="ECO:0000256" key="1">
    <source>
        <dbReference type="SAM" id="Coils"/>
    </source>
</evidence>
<comment type="caution">
    <text evidence="2">The sequence shown here is derived from an EMBL/GenBank/DDBJ whole genome shotgun (WGS) entry which is preliminary data.</text>
</comment>
<dbReference type="RefSeq" id="XP_037164613.1">
    <property type="nucleotide sequence ID" value="XM_037308347.1"/>
</dbReference>
<dbReference type="AlphaFoldDB" id="A0A8H6FUY4"/>
<evidence type="ECO:0000313" key="3">
    <source>
        <dbReference type="Proteomes" id="UP000578531"/>
    </source>
</evidence>
<dbReference type="Proteomes" id="UP000578531">
    <property type="component" value="Unassembled WGS sequence"/>
</dbReference>
<name>A0A8H6FUY4_9LECA</name>
<organism evidence="2 3">
    <name type="scientific">Letharia columbiana</name>
    <dbReference type="NCBI Taxonomy" id="112416"/>
    <lineage>
        <taxon>Eukaryota</taxon>
        <taxon>Fungi</taxon>
        <taxon>Dikarya</taxon>
        <taxon>Ascomycota</taxon>
        <taxon>Pezizomycotina</taxon>
        <taxon>Lecanoromycetes</taxon>
        <taxon>OSLEUM clade</taxon>
        <taxon>Lecanoromycetidae</taxon>
        <taxon>Lecanorales</taxon>
        <taxon>Lecanorineae</taxon>
        <taxon>Parmeliaceae</taxon>
        <taxon>Letharia</taxon>
    </lineage>
</organism>
<dbReference type="EMBL" id="JACCJC010000025">
    <property type="protein sequence ID" value="KAF6235242.1"/>
    <property type="molecule type" value="Genomic_DNA"/>
</dbReference>
<keyword evidence="1" id="KW-0175">Coiled coil</keyword>
<sequence>MDLSNDPVLRLRAQIASLEGTLADLKTQLQDAEAYYNQITSAKADANGHSQTQPISSSPVPSVNYNEKTFESLVEQLKLPQEDKWGRSWKLTSEEHKRYGRQLIIPEIGLTGGPSSFKNNVRLSLTRIDNRTITT</sequence>
<dbReference type="GeneID" id="59288097"/>
<feature type="coiled-coil region" evidence="1">
    <location>
        <begin position="8"/>
        <end position="42"/>
    </location>
</feature>
<reference evidence="2 3" key="1">
    <citation type="journal article" date="2020" name="Genomics">
        <title>Complete, high-quality genomes from long-read metagenomic sequencing of two wolf lichen thalli reveals enigmatic genome architecture.</title>
        <authorList>
            <person name="McKenzie S.K."/>
            <person name="Walston R.F."/>
            <person name="Allen J.L."/>
        </authorList>
    </citation>
    <scope>NUCLEOTIDE SEQUENCE [LARGE SCALE GENOMIC DNA]</scope>
    <source>
        <strain evidence="2">WasteWater2</strain>
    </source>
</reference>